<keyword evidence="2" id="KW-0479">Metal-binding</keyword>
<keyword evidence="6" id="KW-0540">Nuclease</keyword>
<dbReference type="Proteomes" id="UP000735302">
    <property type="component" value="Unassembled WGS sequence"/>
</dbReference>
<keyword evidence="6" id="KW-0269">Exonuclease</keyword>
<dbReference type="InterPro" id="IPR032466">
    <property type="entry name" value="Metal_Hydrolase"/>
</dbReference>
<dbReference type="SUPFAM" id="SSF51556">
    <property type="entry name" value="Metallo-dependent hydrolases"/>
    <property type="match status" value="1"/>
</dbReference>
<accession>A0AAV4BCR4</accession>
<organism evidence="6 7">
    <name type="scientific">Plakobranchus ocellatus</name>
    <dbReference type="NCBI Taxonomy" id="259542"/>
    <lineage>
        <taxon>Eukaryota</taxon>
        <taxon>Metazoa</taxon>
        <taxon>Spiralia</taxon>
        <taxon>Lophotrochozoa</taxon>
        <taxon>Mollusca</taxon>
        <taxon>Gastropoda</taxon>
        <taxon>Heterobranchia</taxon>
        <taxon>Euthyneura</taxon>
        <taxon>Panpulmonata</taxon>
        <taxon>Sacoglossa</taxon>
        <taxon>Placobranchoidea</taxon>
        <taxon>Plakobranchidae</taxon>
        <taxon>Plakobranchus</taxon>
    </lineage>
</organism>
<dbReference type="GO" id="GO:0046872">
    <property type="term" value="F:metal ion binding"/>
    <property type="evidence" value="ECO:0007669"/>
    <property type="project" value="UniProtKB-KW"/>
</dbReference>
<proteinExistence type="inferred from homology"/>
<evidence type="ECO:0000313" key="6">
    <source>
        <dbReference type="EMBL" id="GFO17257.1"/>
    </source>
</evidence>
<sequence length="226" mass="25184">MVEDLNRNPRFCIDVHTHLTDGIFQLTINDVIERARASNVKAAIVVSESISDFEPVLNLCNAYPTFILPCLGIHPIQSTGSKDERGIDIKRSVNLKDYEGVEKFIEKSLETIGGIGEIGLDFTPRFCKSNDDKEQQKSVFSKQVQLAQKHDLPIRSTVLAHAKTEKHARAKRKNCTDEEQGPSKKQKTIDLTKTVSSEERNNICKELVSAFAAANTPLSKVDHPAL</sequence>
<evidence type="ECO:0000313" key="7">
    <source>
        <dbReference type="Proteomes" id="UP000735302"/>
    </source>
</evidence>
<comment type="similarity">
    <text evidence="1">Belongs to the metallo-dependent hydrolases superfamily. TatD-type hydrolase family.</text>
</comment>
<evidence type="ECO:0000256" key="1">
    <source>
        <dbReference type="ARBA" id="ARBA00009275"/>
    </source>
</evidence>
<feature type="region of interest" description="Disordered" evidence="5">
    <location>
        <begin position="162"/>
        <end position="192"/>
    </location>
</feature>
<dbReference type="PANTHER" id="PTHR46317:SF1">
    <property type="entry name" value="HYDROLASE, TATD FAMILY"/>
    <property type="match status" value="1"/>
</dbReference>
<gene>
    <name evidence="6" type="ORF">PoB_004376200</name>
</gene>
<evidence type="ECO:0000256" key="3">
    <source>
        <dbReference type="ARBA" id="ARBA00022801"/>
    </source>
</evidence>
<dbReference type="Gene3D" id="3.20.20.140">
    <property type="entry name" value="Metal-dependent hydrolases"/>
    <property type="match status" value="1"/>
</dbReference>
<dbReference type="Pfam" id="PF01026">
    <property type="entry name" value="TatD_DNase"/>
    <property type="match status" value="1"/>
</dbReference>
<evidence type="ECO:0000256" key="4">
    <source>
        <dbReference type="ARBA" id="ARBA00093287"/>
    </source>
</evidence>
<reference evidence="6 7" key="1">
    <citation type="journal article" date="2021" name="Elife">
        <title>Chloroplast acquisition without the gene transfer in kleptoplastic sea slugs, Plakobranchus ocellatus.</title>
        <authorList>
            <person name="Maeda T."/>
            <person name="Takahashi S."/>
            <person name="Yoshida T."/>
            <person name="Shimamura S."/>
            <person name="Takaki Y."/>
            <person name="Nagai Y."/>
            <person name="Toyoda A."/>
            <person name="Suzuki Y."/>
            <person name="Arimoto A."/>
            <person name="Ishii H."/>
            <person name="Satoh N."/>
            <person name="Nishiyama T."/>
            <person name="Hasebe M."/>
            <person name="Maruyama T."/>
            <person name="Minagawa J."/>
            <person name="Obokata J."/>
            <person name="Shigenobu S."/>
        </authorList>
    </citation>
    <scope>NUCLEOTIDE SEQUENCE [LARGE SCALE GENOMIC DNA]</scope>
</reference>
<protein>
    <submittedName>
        <fullName evidence="6">3'-5' ssDNA/RNA exonuclease tatd</fullName>
    </submittedName>
</protein>
<dbReference type="PANTHER" id="PTHR46317">
    <property type="entry name" value="HYDROLASE OF PHP SUPERFAMILY-RELATED PROTEIN"/>
    <property type="match status" value="1"/>
</dbReference>
<keyword evidence="3" id="KW-0378">Hydrolase</keyword>
<dbReference type="EMBL" id="BLXT01004769">
    <property type="protein sequence ID" value="GFO17257.1"/>
    <property type="molecule type" value="Genomic_DNA"/>
</dbReference>
<dbReference type="GO" id="GO:0004527">
    <property type="term" value="F:exonuclease activity"/>
    <property type="evidence" value="ECO:0007669"/>
    <property type="project" value="UniProtKB-KW"/>
</dbReference>
<comment type="function">
    <text evidence="4">Exhibits 3'-exonuclease activities and apurinic/apyrimidinic (AP) endonuclease (in vitro). Show preferential AP endonuclease activity on double-stranded DNA substrates and 3'- exonuclease activity on single-stranded DNA.</text>
</comment>
<dbReference type="AlphaFoldDB" id="A0AAV4BCR4"/>
<name>A0AAV4BCR4_9GAST</name>
<keyword evidence="7" id="KW-1185">Reference proteome</keyword>
<comment type="caution">
    <text evidence="6">The sequence shown here is derived from an EMBL/GenBank/DDBJ whole genome shotgun (WGS) entry which is preliminary data.</text>
</comment>
<evidence type="ECO:0000256" key="2">
    <source>
        <dbReference type="ARBA" id="ARBA00022723"/>
    </source>
</evidence>
<evidence type="ECO:0000256" key="5">
    <source>
        <dbReference type="SAM" id="MobiDB-lite"/>
    </source>
</evidence>
<dbReference type="InterPro" id="IPR001130">
    <property type="entry name" value="TatD-like"/>
</dbReference>